<evidence type="ECO:0000313" key="1">
    <source>
        <dbReference type="EMBL" id="MDG0845588.1"/>
    </source>
</evidence>
<dbReference type="AlphaFoldDB" id="A0A1B1G952"/>
<dbReference type="GeneID" id="69844995"/>
<accession>A0A1B1G952</accession>
<reference evidence="3" key="2">
    <citation type="submission" date="2015-11" db="EMBL/GenBank/DDBJ databases">
        <authorList>
            <person name="Wolfe B.E."/>
        </authorList>
    </citation>
    <scope>NUCLEOTIDE SEQUENCE</scope>
    <source>
        <strain evidence="3">738_7</strain>
    </source>
</reference>
<reference evidence="2" key="5">
    <citation type="submission" date="2023-03" db="EMBL/GenBank/DDBJ databases">
        <authorList>
            <person name="Vazquez L."/>
            <person name="Rodriguez J."/>
            <person name="Mayo B."/>
            <person name="Florez A.B."/>
        </authorList>
    </citation>
    <scope>NUCLEOTIDE SEQUENCE</scope>
    <source>
        <strain evidence="2">5A3I</strain>
    </source>
</reference>
<name>A0A1B1G952_9STAP</name>
<keyword evidence="5" id="KW-1185">Reference proteome</keyword>
<evidence type="ECO:0000313" key="2">
    <source>
        <dbReference type="EMBL" id="MDK9864820.1"/>
    </source>
</evidence>
<protein>
    <submittedName>
        <fullName evidence="2">DUF1413 domain-containing protein</fullName>
    </submittedName>
    <submittedName>
        <fullName evidence="1">Single-stranded DNA-binding protein</fullName>
    </submittedName>
</protein>
<keyword evidence="1" id="KW-0238">DNA-binding</keyword>
<dbReference type="InterPro" id="IPR010813">
    <property type="entry name" value="DUF1413"/>
</dbReference>
<dbReference type="Pfam" id="PF07205">
    <property type="entry name" value="DUF1413"/>
    <property type="match status" value="1"/>
</dbReference>
<sequence length="89" mass="11250">MNFEERLAKLRETIGKTSFDFRFESLFDKEEWINMNIPQRKQLEREFHKFIEQNDHLRIPYTTEDHIRMRLYNLVYDYNEIKHNFKSYI</sequence>
<dbReference type="Proteomes" id="UP001174037">
    <property type="component" value="Unassembled WGS sequence"/>
</dbReference>
<dbReference type="EMBL" id="LNPX01000010">
    <property type="protein sequence ID" value="OEK58423.1"/>
    <property type="molecule type" value="Genomic_DNA"/>
</dbReference>
<reference evidence="2" key="4">
    <citation type="journal article" date="2023" name="Int. J. Mol. Sci.">
        <title>Antibiotic Resistance/Susceptibility Profiles of Staphylococcus equorum Strains from Cheese, and Genome Analysis for Antibiotic Resistance Genes.</title>
        <authorList>
            <person name="Vazquez L."/>
            <person name="Srednik M.E."/>
            <person name="Rodriguez J."/>
            <person name="Florez A.B."/>
            <person name="Mayo B."/>
        </authorList>
    </citation>
    <scope>NUCLEOTIDE SEQUENCE</scope>
    <source>
        <strain evidence="2">5A3I</strain>
    </source>
</reference>
<evidence type="ECO:0000313" key="4">
    <source>
        <dbReference type="Proteomes" id="UP000095464"/>
    </source>
</evidence>
<dbReference type="OrthoDB" id="2399688at2"/>
<dbReference type="RefSeq" id="WP_002506721.1">
    <property type="nucleotide sequence ID" value="NZ_CP013114.1"/>
</dbReference>
<evidence type="ECO:0000313" key="3">
    <source>
        <dbReference type="EMBL" id="OEK58423.1"/>
    </source>
</evidence>
<dbReference type="KEGG" id="seqo:SE1039_21490"/>
<reference evidence="4" key="1">
    <citation type="submission" date="2015-11" db="EMBL/GenBank/DDBJ databases">
        <title>Genomic diversity of Staphylococcus saprophyticus strains from urinary tract infections, animal surfaces, and fermented foods.</title>
        <authorList>
            <person name="Wolfe B.E."/>
        </authorList>
    </citation>
    <scope>NUCLEOTIDE SEQUENCE [LARGE SCALE GENOMIC DNA]</scope>
    <source>
        <strain evidence="4">738_7</strain>
    </source>
</reference>
<dbReference type="eggNOG" id="ENOG5030PQ7">
    <property type="taxonomic scope" value="Bacteria"/>
</dbReference>
<dbReference type="GO" id="GO:0003677">
    <property type="term" value="F:DNA binding"/>
    <property type="evidence" value="ECO:0007669"/>
    <property type="project" value="UniProtKB-KW"/>
</dbReference>
<reference evidence="1" key="3">
    <citation type="submission" date="2022-05" db="EMBL/GenBank/DDBJ databases">
        <title>Comparative genomics of Staphylococcus equorum isolates.</title>
        <authorList>
            <person name="Luelf R.H."/>
        </authorList>
    </citation>
    <scope>NUCLEOTIDE SEQUENCE</scope>
    <source>
        <strain evidence="1">TMW 2.2497</strain>
    </source>
</reference>
<dbReference type="Proteomes" id="UP000095464">
    <property type="component" value="Unassembled WGS sequence"/>
</dbReference>
<proteinExistence type="predicted"/>
<dbReference type="Proteomes" id="UP001152422">
    <property type="component" value="Unassembled WGS sequence"/>
</dbReference>
<dbReference type="EMBL" id="JAMBQA010000002">
    <property type="protein sequence ID" value="MDG0845588.1"/>
    <property type="molecule type" value="Genomic_DNA"/>
</dbReference>
<comment type="caution">
    <text evidence="1">The sequence shown here is derived from an EMBL/GenBank/DDBJ whole genome shotgun (WGS) entry which is preliminary data.</text>
</comment>
<evidence type="ECO:0000313" key="5">
    <source>
        <dbReference type="Proteomes" id="UP001152422"/>
    </source>
</evidence>
<organism evidence="1 5">
    <name type="scientific">Staphylococcus equorum</name>
    <dbReference type="NCBI Taxonomy" id="246432"/>
    <lineage>
        <taxon>Bacteria</taxon>
        <taxon>Bacillati</taxon>
        <taxon>Bacillota</taxon>
        <taxon>Bacilli</taxon>
        <taxon>Bacillales</taxon>
        <taxon>Staphylococcaceae</taxon>
        <taxon>Staphylococcus</taxon>
    </lineage>
</organism>
<gene>
    <name evidence="3" type="ORF">ASS94_02905</name>
    <name evidence="1" type="ORF">M4L89_05075</name>
    <name evidence="2" type="ORF">P1A27_02420</name>
</gene>
<dbReference type="EMBL" id="JARGCK010000001">
    <property type="protein sequence ID" value="MDK9864820.1"/>
    <property type="molecule type" value="Genomic_DNA"/>
</dbReference>